<sequence>MVYSVSNALLSVISIPVWSDYRSGAHDWNLLGVIAVMYDMSNIQLKLQKAIDSDTGAEVLLMDMRGDIIATSGDLSDTYFLVGGRQAVRVSAFSNKNLIYQGLSFDLKNKYGYTTGAFNESSDNIIFGEVYIGPSSGTYNYIAMPVHDQYNIDMMVVVAIKKVSFIDHVFSSNTAWIASLCIISIVLSSIFVTIIVGITYKPLLRIKNDLQRMATLAFLCDKRENKKWSLLREKSKNISLYEISKIQGSVNVLQEGLHNFKKFVPVDLIRNVGYRDARTSLQVLNKYGVELTRVSVLFTDIVNFHKMTSFVEPNLLVHMLSSYFEECNQAIQDNGGTVDKYLGDSVMAVWNSVFKPVSDGPRRCVNTALAIQHRMNALRLKFSHKEYPQFRVRMACHCGDALVGNIGSNNRQSFTIIGDTARFASRLRELNKWFTTDILIGKRLYKSIKDEFVCEWVSFVMVGKTGNPMNIYRLVGPRRTATNQQLEIEAELNVIKNCFFKKDFVGVMLLCDRLQQSLFKQEDDTRVVTSGSCSEEADASLVMLTLSKEIDLDNISELKARYSFIKWIVDKTKLCMNLPKEPLYITLL</sequence>
<dbReference type="Pfam" id="PF00211">
    <property type="entry name" value="Guanylate_cyc"/>
    <property type="match status" value="1"/>
</dbReference>
<protein>
    <recommendedName>
        <fullName evidence="2">Guanylate cyclase domain-containing protein</fullName>
    </recommendedName>
</protein>
<dbReference type="SUPFAM" id="SSF55073">
    <property type="entry name" value="Nucleotide cyclase"/>
    <property type="match status" value="1"/>
</dbReference>
<name>A0AAW2YIT3_9EUKA</name>
<dbReference type="EMBL" id="JAOPGA020000078">
    <property type="protein sequence ID" value="KAL0476670.1"/>
    <property type="molecule type" value="Genomic_DNA"/>
</dbReference>
<keyword evidence="1" id="KW-0812">Transmembrane</keyword>
<dbReference type="Proteomes" id="UP001431209">
    <property type="component" value="Unassembled WGS sequence"/>
</dbReference>
<dbReference type="PANTHER" id="PTHR43081">
    <property type="entry name" value="ADENYLATE CYCLASE, TERMINAL-DIFFERENTIATION SPECIFIC-RELATED"/>
    <property type="match status" value="1"/>
</dbReference>
<dbReference type="PROSITE" id="PS50125">
    <property type="entry name" value="GUANYLATE_CYCLASE_2"/>
    <property type="match status" value="1"/>
</dbReference>
<feature type="domain" description="Guanylate cyclase" evidence="2">
    <location>
        <begin position="295"/>
        <end position="428"/>
    </location>
</feature>
<organism evidence="3 4">
    <name type="scientific">Acrasis kona</name>
    <dbReference type="NCBI Taxonomy" id="1008807"/>
    <lineage>
        <taxon>Eukaryota</taxon>
        <taxon>Discoba</taxon>
        <taxon>Heterolobosea</taxon>
        <taxon>Tetramitia</taxon>
        <taxon>Eutetramitia</taxon>
        <taxon>Acrasidae</taxon>
        <taxon>Acrasis</taxon>
    </lineage>
</organism>
<dbReference type="CDD" id="cd07302">
    <property type="entry name" value="CHD"/>
    <property type="match status" value="1"/>
</dbReference>
<evidence type="ECO:0000259" key="2">
    <source>
        <dbReference type="PROSITE" id="PS50125"/>
    </source>
</evidence>
<comment type="caution">
    <text evidence="3">The sequence shown here is derived from an EMBL/GenBank/DDBJ whole genome shotgun (WGS) entry which is preliminary data.</text>
</comment>
<evidence type="ECO:0000313" key="4">
    <source>
        <dbReference type="Proteomes" id="UP001431209"/>
    </source>
</evidence>
<dbReference type="SMART" id="SM00044">
    <property type="entry name" value="CYCc"/>
    <property type="match status" value="1"/>
</dbReference>
<accession>A0AAW2YIT3</accession>
<feature type="transmembrane region" description="Helical" evidence="1">
    <location>
        <begin position="175"/>
        <end position="200"/>
    </location>
</feature>
<dbReference type="Gene3D" id="3.30.70.1230">
    <property type="entry name" value="Nucleotide cyclase"/>
    <property type="match status" value="1"/>
</dbReference>
<dbReference type="PANTHER" id="PTHR43081:SF1">
    <property type="entry name" value="ADENYLATE CYCLASE, TERMINAL-DIFFERENTIATION SPECIFIC"/>
    <property type="match status" value="1"/>
</dbReference>
<dbReference type="InterPro" id="IPR050697">
    <property type="entry name" value="Adenylyl/Guanylyl_Cyclase_3/4"/>
</dbReference>
<dbReference type="GO" id="GO:0009190">
    <property type="term" value="P:cyclic nucleotide biosynthetic process"/>
    <property type="evidence" value="ECO:0007669"/>
    <property type="project" value="InterPro"/>
</dbReference>
<dbReference type="AlphaFoldDB" id="A0AAW2YIT3"/>
<keyword evidence="1" id="KW-1133">Transmembrane helix</keyword>
<evidence type="ECO:0000256" key="1">
    <source>
        <dbReference type="SAM" id="Phobius"/>
    </source>
</evidence>
<keyword evidence="1" id="KW-0472">Membrane</keyword>
<keyword evidence="4" id="KW-1185">Reference proteome</keyword>
<dbReference type="InterPro" id="IPR001054">
    <property type="entry name" value="A/G_cyclase"/>
</dbReference>
<reference evidence="3 4" key="1">
    <citation type="submission" date="2024-03" db="EMBL/GenBank/DDBJ databases">
        <title>The Acrasis kona genome and developmental transcriptomes reveal deep origins of eukaryotic multicellular pathways.</title>
        <authorList>
            <person name="Sheikh S."/>
            <person name="Fu C.-J."/>
            <person name="Brown M.W."/>
            <person name="Baldauf S.L."/>
        </authorList>
    </citation>
    <scope>NUCLEOTIDE SEQUENCE [LARGE SCALE GENOMIC DNA]</scope>
    <source>
        <strain evidence="3 4">ATCC MYA-3509</strain>
    </source>
</reference>
<gene>
    <name evidence="3" type="ORF">AKO1_006184</name>
</gene>
<proteinExistence type="predicted"/>
<evidence type="ECO:0000313" key="3">
    <source>
        <dbReference type="EMBL" id="KAL0476670.1"/>
    </source>
</evidence>
<dbReference type="InterPro" id="IPR029787">
    <property type="entry name" value="Nucleotide_cyclase"/>
</dbReference>
<dbReference type="GO" id="GO:0035556">
    <property type="term" value="P:intracellular signal transduction"/>
    <property type="evidence" value="ECO:0007669"/>
    <property type="project" value="InterPro"/>
</dbReference>